<sequence length="364" mass="39293">MASTMKQLVYPTYTTPDKYEFRQTSKPEIKKPDEVLVKVIAASVNPIDVKRAHGDVKILMKDPFPSPIGYDVSGVVESVGSDVTTLQPGTAVYARLPDTYRGTFQEYLVCAASDLTAKPSKMSYEDAAALPLVSLTALQCFENVAKKKPEGAAWFKGKTVLVLSGLSGAGAAACQLAKNVYGAGKVICTVSTAKVPLVPKLLGEGVVDQIIDYRKEDPTKAVEAQSVDYLFDTLGSPLTFLHTMKKGGEISSLMVVPPTEVLREEIPGAPRLILYAASAINKVMCFRAGRYGVGVRGELLHTDAKQLERISQMYLDGKISVIIAEVAQFSDEEKVKEVFTKVKEAKGYTGKMVVRIGSPSMLAA</sequence>
<organism evidence="5 6">
    <name type="scientific">Myxozyma melibiosi</name>
    <dbReference type="NCBI Taxonomy" id="54550"/>
    <lineage>
        <taxon>Eukaryota</taxon>
        <taxon>Fungi</taxon>
        <taxon>Dikarya</taxon>
        <taxon>Ascomycota</taxon>
        <taxon>Saccharomycotina</taxon>
        <taxon>Lipomycetes</taxon>
        <taxon>Lipomycetales</taxon>
        <taxon>Lipomycetaceae</taxon>
        <taxon>Myxozyma</taxon>
    </lineage>
</organism>
<evidence type="ECO:0000313" key="5">
    <source>
        <dbReference type="EMBL" id="KAK7208501.1"/>
    </source>
</evidence>
<dbReference type="SUPFAM" id="SSF50129">
    <property type="entry name" value="GroES-like"/>
    <property type="match status" value="1"/>
</dbReference>
<keyword evidence="2" id="KW-0551">Lipid droplet</keyword>
<dbReference type="CDD" id="cd05289">
    <property type="entry name" value="MDR_like_2"/>
    <property type="match status" value="1"/>
</dbReference>
<keyword evidence="6" id="KW-1185">Reference proteome</keyword>
<evidence type="ECO:0000259" key="4">
    <source>
        <dbReference type="SMART" id="SM00829"/>
    </source>
</evidence>
<dbReference type="Gene3D" id="3.40.50.720">
    <property type="entry name" value="NAD(P)-binding Rossmann-like Domain"/>
    <property type="match status" value="1"/>
</dbReference>
<comment type="subcellular location">
    <subcellularLocation>
        <location evidence="1">Lipid droplet</location>
    </subcellularLocation>
</comment>
<dbReference type="SMART" id="SM00829">
    <property type="entry name" value="PKS_ER"/>
    <property type="match status" value="1"/>
</dbReference>
<gene>
    <name evidence="5" type="ORF">BZA70DRAFT_51949</name>
</gene>
<dbReference type="InterPro" id="IPR013154">
    <property type="entry name" value="ADH-like_N"/>
</dbReference>
<evidence type="ECO:0000313" key="6">
    <source>
        <dbReference type="Proteomes" id="UP001498771"/>
    </source>
</evidence>
<dbReference type="Gene3D" id="3.90.180.10">
    <property type="entry name" value="Medium-chain alcohol dehydrogenases, catalytic domain"/>
    <property type="match status" value="1"/>
</dbReference>
<dbReference type="RefSeq" id="XP_064771534.1">
    <property type="nucleotide sequence ID" value="XM_064915176.1"/>
</dbReference>
<protein>
    <submittedName>
        <fullName evidence="5">Alcohol dehydrogenase</fullName>
    </submittedName>
</protein>
<dbReference type="PANTHER" id="PTHR11695">
    <property type="entry name" value="ALCOHOL DEHYDROGENASE RELATED"/>
    <property type="match status" value="1"/>
</dbReference>
<dbReference type="EMBL" id="JBBJBU010000001">
    <property type="protein sequence ID" value="KAK7208501.1"/>
    <property type="molecule type" value="Genomic_DNA"/>
</dbReference>
<name>A0ABR1FF94_9ASCO</name>
<dbReference type="GeneID" id="90040688"/>
<dbReference type="InterPro" id="IPR011032">
    <property type="entry name" value="GroES-like_sf"/>
</dbReference>
<dbReference type="InterPro" id="IPR036291">
    <property type="entry name" value="NAD(P)-bd_dom_sf"/>
</dbReference>
<dbReference type="Pfam" id="PF08240">
    <property type="entry name" value="ADH_N"/>
    <property type="match status" value="1"/>
</dbReference>
<dbReference type="Proteomes" id="UP001498771">
    <property type="component" value="Unassembled WGS sequence"/>
</dbReference>
<feature type="domain" description="Enoyl reductase (ER)" evidence="4">
    <location>
        <begin position="14"/>
        <end position="354"/>
    </location>
</feature>
<evidence type="ECO:0000256" key="3">
    <source>
        <dbReference type="ARBA" id="ARBA00038249"/>
    </source>
</evidence>
<dbReference type="SUPFAM" id="SSF51735">
    <property type="entry name" value="NAD(P)-binding Rossmann-fold domains"/>
    <property type="match status" value="1"/>
</dbReference>
<evidence type="ECO:0000256" key="1">
    <source>
        <dbReference type="ARBA" id="ARBA00004502"/>
    </source>
</evidence>
<dbReference type="InterPro" id="IPR020843">
    <property type="entry name" value="ER"/>
</dbReference>
<comment type="caution">
    <text evidence="5">The sequence shown here is derived from an EMBL/GenBank/DDBJ whole genome shotgun (WGS) entry which is preliminary data.</text>
</comment>
<proteinExistence type="inferred from homology"/>
<accession>A0ABR1FF94</accession>
<dbReference type="Pfam" id="PF13602">
    <property type="entry name" value="ADH_zinc_N_2"/>
    <property type="match status" value="1"/>
</dbReference>
<reference evidence="5 6" key="1">
    <citation type="submission" date="2024-03" db="EMBL/GenBank/DDBJ databases">
        <title>Genome-scale model development and genomic sequencing of the oleaginous clade Lipomyces.</title>
        <authorList>
            <consortium name="Lawrence Berkeley National Laboratory"/>
            <person name="Czajka J.J."/>
            <person name="Han Y."/>
            <person name="Kim J."/>
            <person name="Mondo S.J."/>
            <person name="Hofstad B.A."/>
            <person name="Robles A."/>
            <person name="Haridas S."/>
            <person name="Riley R."/>
            <person name="LaButti K."/>
            <person name="Pangilinan J."/>
            <person name="Andreopoulos W."/>
            <person name="Lipzen A."/>
            <person name="Yan J."/>
            <person name="Wang M."/>
            <person name="Ng V."/>
            <person name="Grigoriev I.V."/>
            <person name="Spatafora J.W."/>
            <person name="Magnuson J.K."/>
            <person name="Baker S.E."/>
            <person name="Pomraning K.R."/>
        </authorList>
    </citation>
    <scope>NUCLEOTIDE SEQUENCE [LARGE SCALE GENOMIC DNA]</scope>
    <source>
        <strain evidence="5 6">Phaff 52-87</strain>
    </source>
</reference>
<dbReference type="PANTHER" id="PTHR11695:SF294">
    <property type="entry name" value="RETICULON-4-INTERACTING PROTEIN 1, MITOCHONDRIAL"/>
    <property type="match status" value="1"/>
</dbReference>
<comment type="similarity">
    <text evidence="3">Belongs to the YIM1 family.</text>
</comment>
<evidence type="ECO:0000256" key="2">
    <source>
        <dbReference type="ARBA" id="ARBA00022677"/>
    </source>
</evidence>
<dbReference type="InterPro" id="IPR050700">
    <property type="entry name" value="YIM1/Zinc_Alcohol_DH_Fams"/>
</dbReference>